<keyword evidence="2" id="KW-1185">Reference proteome</keyword>
<dbReference type="Proteomes" id="UP000465601">
    <property type="component" value="Unassembled WGS sequence"/>
</dbReference>
<gene>
    <name evidence="1" type="ORF">F8153_15545</name>
</gene>
<accession>A0A833HLV8</accession>
<dbReference type="NCBIfam" id="TIGR03696">
    <property type="entry name" value="Rhs_assc_core"/>
    <property type="match status" value="1"/>
</dbReference>
<dbReference type="InterPro" id="IPR050708">
    <property type="entry name" value="T6SS_VgrG/RHS"/>
</dbReference>
<protein>
    <recommendedName>
        <fullName evidence="3">RHS repeat-associated core domain-containing protein</fullName>
    </recommendedName>
</protein>
<organism evidence="1 2">
    <name type="scientific">Alkaliphilus serpentinus</name>
    <dbReference type="NCBI Taxonomy" id="1482731"/>
    <lineage>
        <taxon>Bacteria</taxon>
        <taxon>Bacillati</taxon>
        <taxon>Bacillota</taxon>
        <taxon>Clostridia</taxon>
        <taxon>Peptostreptococcales</taxon>
        <taxon>Natronincolaceae</taxon>
        <taxon>Alkaliphilus</taxon>
    </lineage>
</organism>
<dbReference type="Gene3D" id="2.180.10.10">
    <property type="entry name" value="RHS repeat-associated core"/>
    <property type="match status" value="1"/>
</dbReference>
<evidence type="ECO:0000313" key="1">
    <source>
        <dbReference type="EMBL" id="KAB3524969.1"/>
    </source>
</evidence>
<dbReference type="EMBL" id="WBZB01000069">
    <property type="protein sequence ID" value="KAB3524969.1"/>
    <property type="molecule type" value="Genomic_DNA"/>
</dbReference>
<evidence type="ECO:0008006" key="3">
    <source>
        <dbReference type="Google" id="ProtNLM"/>
    </source>
</evidence>
<sequence length="70" mass="8187">GNEKNPDSNDTNVFRYSGEYFDKETGTIYLRARYYDPRLGRFISEDSYKGNNNDPLSLNFISIAMVILFY</sequence>
<name>A0A833HLV8_9FIRM</name>
<dbReference type="PANTHER" id="PTHR32305">
    <property type="match status" value="1"/>
</dbReference>
<dbReference type="PANTHER" id="PTHR32305:SF15">
    <property type="entry name" value="PROTEIN RHSA-RELATED"/>
    <property type="match status" value="1"/>
</dbReference>
<reference evidence="1 2" key="1">
    <citation type="submission" date="2019-10" db="EMBL/GenBank/DDBJ databases">
        <title>Alkaliphilus serpentinus sp. nov. and Alkaliphilus pronyensis sp. nov., two novel anaerobic alkaliphilic species isolated from the serpentinized-hosted hydrothermal field of the Prony Bay (New Caledonia).</title>
        <authorList>
            <person name="Postec A."/>
        </authorList>
    </citation>
    <scope>NUCLEOTIDE SEQUENCE [LARGE SCALE GENOMIC DNA]</scope>
    <source>
        <strain evidence="1 2">LacT</strain>
    </source>
</reference>
<dbReference type="InterPro" id="IPR022385">
    <property type="entry name" value="Rhs_assc_core"/>
</dbReference>
<proteinExistence type="predicted"/>
<evidence type="ECO:0000313" key="2">
    <source>
        <dbReference type="Proteomes" id="UP000465601"/>
    </source>
</evidence>
<dbReference type="AlphaFoldDB" id="A0A833HLV8"/>
<dbReference type="OrthoDB" id="1899157at2"/>
<comment type="caution">
    <text evidence="1">The sequence shown here is derived from an EMBL/GenBank/DDBJ whole genome shotgun (WGS) entry which is preliminary data.</text>
</comment>
<feature type="non-terminal residue" evidence="1">
    <location>
        <position position="1"/>
    </location>
</feature>
<dbReference type="RefSeq" id="WP_151867268.1">
    <property type="nucleotide sequence ID" value="NZ_WBZB01000069.1"/>
</dbReference>